<comment type="caution">
    <text evidence="1">The sequence shown here is derived from an EMBL/GenBank/DDBJ whole genome shotgun (WGS) entry which is preliminary data.</text>
</comment>
<accession>A0ACB7X6V6</accession>
<reference evidence="1 2" key="1">
    <citation type="journal article" date="2021" name="Hortic Res">
        <title>High-quality reference genome and annotation aids understanding of berry development for evergreen blueberry (Vaccinium darrowii).</title>
        <authorList>
            <person name="Yu J."/>
            <person name="Hulse-Kemp A.M."/>
            <person name="Babiker E."/>
            <person name="Staton M."/>
        </authorList>
    </citation>
    <scope>NUCLEOTIDE SEQUENCE [LARGE SCALE GENOMIC DNA]</scope>
    <source>
        <strain evidence="2">cv. NJ 8807/NJ 8810</strain>
        <tissue evidence="1">Young leaf</tissue>
    </source>
</reference>
<gene>
    <name evidence="1" type="ORF">Vadar_000230</name>
</gene>
<organism evidence="1 2">
    <name type="scientific">Vaccinium darrowii</name>
    <dbReference type="NCBI Taxonomy" id="229202"/>
    <lineage>
        <taxon>Eukaryota</taxon>
        <taxon>Viridiplantae</taxon>
        <taxon>Streptophyta</taxon>
        <taxon>Embryophyta</taxon>
        <taxon>Tracheophyta</taxon>
        <taxon>Spermatophyta</taxon>
        <taxon>Magnoliopsida</taxon>
        <taxon>eudicotyledons</taxon>
        <taxon>Gunneridae</taxon>
        <taxon>Pentapetalae</taxon>
        <taxon>asterids</taxon>
        <taxon>Ericales</taxon>
        <taxon>Ericaceae</taxon>
        <taxon>Vaccinioideae</taxon>
        <taxon>Vaccinieae</taxon>
        <taxon>Vaccinium</taxon>
    </lineage>
</organism>
<protein>
    <submittedName>
        <fullName evidence="1">Uncharacterized protein</fullName>
    </submittedName>
</protein>
<name>A0ACB7X6V6_9ERIC</name>
<dbReference type="EMBL" id="CM037156">
    <property type="protein sequence ID" value="KAH7836354.1"/>
    <property type="molecule type" value="Genomic_DNA"/>
</dbReference>
<evidence type="ECO:0000313" key="1">
    <source>
        <dbReference type="EMBL" id="KAH7836354.1"/>
    </source>
</evidence>
<evidence type="ECO:0000313" key="2">
    <source>
        <dbReference type="Proteomes" id="UP000828048"/>
    </source>
</evidence>
<keyword evidence="2" id="KW-1185">Reference proteome</keyword>
<sequence>MGVEEEEDDSNAFINDDDEMNDVQVLDDELLDEDDVTLYYAKMSTRGRGRGGHGTTGRRMTPQGVTTTSVLTPDVQSTLNNPEHNSSAAPHIFESVQASKPLTREDAPVTKGCGRTKGLALAKFRGRGEKEKSWEEVSQDAKEMFIAHIREEFDLPEAPYVNRAILRAMGRRYCDNRSHLKKKFDRGIVNCPEHIEEADWTYLYNLWENTVYVGKCNKYKASRSKPRIHHVAGSKPFYKVKNDMVCPL</sequence>
<proteinExistence type="predicted"/>
<dbReference type="Proteomes" id="UP000828048">
    <property type="component" value="Chromosome 6"/>
</dbReference>